<proteinExistence type="inferred from homology"/>
<organism evidence="14 15">
    <name type="scientific">Brachionus calyciflorus</name>
    <dbReference type="NCBI Taxonomy" id="104777"/>
    <lineage>
        <taxon>Eukaryota</taxon>
        <taxon>Metazoa</taxon>
        <taxon>Spiralia</taxon>
        <taxon>Gnathifera</taxon>
        <taxon>Rotifera</taxon>
        <taxon>Eurotatoria</taxon>
        <taxon>Monogononta</taxon>
        <taxon>Pseudotrocha</taxon>
        <taxon>Ploima</taxon>
        <taxon>Brachionidae</taxon>
        <taxon>Brachionus</taxon>
    </lineage>
</organism>
<evidence type="ECO:0000256" key="9">
    <source>
        <dbReference type="ARBA" id="ARBA00023204"/>
    </source>
</evidence>
<dbReference type="GO" id="GO:0005675">
    <property type="term" value="C:transcription factor TFIIH holo complex"/>
    <property type="evidence" value="ECO:0007669"/>
    <property type="project" value="UniProtKB-UniRule"/>
</dbReference>
<gene>
    <name evidence="14" type="ORF">OXX778_LOCUS1873</name>
</gene>
<evidence type="ECO:0000256" key="1">
    <source>
        <dbReference type="ARBA" id="ARBA00004123"/>
    </source>
</evidence>
<dbReference type="PANTHER" id="PTHR12695:SF2">
    <property type="entry name" value="GENERAL TRANSCRIPTION FACTOR IIH SUBUNIT 2-RELATED"/>
    <property type="match status" value="1"/>
</dbReference>
<keyword evidence="8 11" id="KW-0804">Transcription</keyword>
<dbReference type="InterPro" id="IPR046349">
    <property type="entry name" value="C1-like_sf"/>
</dbReference>
<dbReference type="InterPro" id="IPR007198">
    <property type="entry name" value="Ssl1-like"/>
</dbReference>
<accession>A0A813M4U0</accession>
<dbReference type="SUPFAM" id="SSF53300">
    <property type="entry name" value="vWA-like"/>
    <property type="match status" value="1"/>
</dbReference>
<evidence type="ECO:0000256" key="6">
    <source>
        <dbReference type="ARBA" id="ARBA00022833"/>
    </source>
</evidence>
<dbReference type="GO" id="GO:0006351">
    <property type="term" value="P:DNA-templated transcription"/>
    <property type="evidence" value="ECO:0007669"/>
    <property type="project" value="InterPro"/>
</dbReference>
<dbReference type="SMART" id="SM01047">
    <property type="entry name" value="C1_4"/>
    <property type="match status" value="1"/>
</dbReference>
<dbReference type="InterPro" id="IPR002035">
    <property type="entry name" value="VWF_A"/>
</dbReference>
<dbReference type="GO" id="GO:0008270">
    <property type="term" value="F:zinc ion binding"/>
    <property type="evidence" value="ECO:0007669"/>
    <property type="project" value="UniProtKB-UniRule"/>
</dbReference>
<evidence type="ECO:0000256" key="3">
    <source>
        <dbReference type="ARBA" id="ARBA00022723"/>
    </source>
</evidence>
<dbReference type="SUPFAM" id="SSF57889">
    <property type="entry name" value="Cysteine-rich domain"/>
    <property type="match status" value="1"/>
</dbReference>
<evidence type="ECO:0000313" key="15">
    <source>
        <dbReference type="Proteomes" id="UP000663879"/>
    </source>
</evidence>
<dbReference type="PROSITE" id="PS00028">
    <property type="entry name" value="ZINC_FINGER_C2H2_1"/>
    <property type="match status" value="1"/>
</dbReference>
<dbReference type="AlphaFoldDB" id="A0A813M4U0"/>
<dbReference type="GO" id="GO:0006289">
    <property type="term" value="P:nucleotide-excision repair"/>
    <property type="evidence" value="ECO:0007669"/>
    <property type="project" value="UniProtKB-UniRule"/>
</dbReference>
<dbReference type="GO" id="GO:0006357">
    <property type="term" value="P:regulation of transcription by RNA polymerase II"/>
    <property type="evidence" value="ECO:0007669"/>
    <property type="project" value="TreeGrafter"/>
</dbReference>
<evidence type="ECO:0000256" key="7">
    <source>
        <dbReference type="ARBA" id="ARBA00023015"/>
    </source>
</evidence>
<evidence type="ECO:0000313" key="14">
    <source>
        <dbReference type="EMBL" id="CAF0717903.1"/>
    </source>
</evidence>
<name>A0A813M4U0_9BILA</name>
<dbReference type="SMART" id="SM00327">
    <property type="entry name" value="VWA"/>
    <property type="match status" value="1"/>
</dbReference>
<keyword evidence="6 11" id="KW-0862">Zinc</keyword>
<keyword evidence="15" id="KW-1185">Reference proteome</keyword>
<evidence type="ECO:0000259" key="13">
    <source>
        <dbReference type="PROSITE" id="PS00028"/>
    </source>
</evidence>
<dbReference type="Pfam" id="PF07975">
    <property type="entry name" value="C1_4"/>
    <property type="match status" value="1"/>
</dbReference>
<dbReference type="FunFam" id="3.40.50.410:FF:000015">
    <property type="entry name" value="General transcription factor IIH subunit 2"/>
    <property type="match status" value="1"/>
</dbReference>
<keyword evidence="10 11" id="KW-0539">Nucleus</keyword>
<dbReference type="PIRSF" id="PIRSF015919">
    <property type="entry name" value="TFIIH_SSL1"/>
    <property type="match status" value="1"/>
</dbReference>
<keyword evidence="3 11" id="KW-0479">Metal-binding</keyword>
<evidence type="ECO:0000256" key="4">
    <source>
        <dbReference type="ARBA" id="ARBA00022763"/>
    </source>
</evidence>
<dbReference type="Pfam" id="PF04056">
    <property type="entry name" value="Ssl1"/>
    <property type="match status" value="1"/>
</dbReference>
<evidence type="ECO:0000256" key="8">
    <source>
        <dbReference type="ARBA" id="ARBA00023163"/>
    </source>
</evidence>
<dbReference type="InterPro" id="IPR013083">
    <property type="entry name" value="Znf_RING/FYVE/PHD"/>
</dbReference>
<dbReference type="GO" id="GO:0000439">
    <property type="term" value="C:transcription factor TFIIH core complex"/>
    <property type="evidence" value="ECO:0007669"/>
    <property type="project" value="InterPro"/>
</dbReference>
<dbReference type="EMBL" id="CAJNOC010000132">
    <property type="protein sequence ID" value="CAF0717903.1"/>
    <property type="molecule type" value="Genomic_DNA"/>
</dbReference>
<dbReference type="OrthoDB" id="284275at2759"/>
<evidence type="ECO:0000256" key="2">
    <source>
        <dbReference type="ARBA" id="ARBA00006092"/>
    </source>
</evidence>
<evidence type="ECO:0000256" key="12">
    <source>
        <dbReference type="PIRSR" id="PIRSR015919-1"/>
    </source>
</evidence>
<keyword evidence="9" id="KW-0234">DNA repair</keyword>
<keyword evidence="5" id="KW-0863">Zinc-finger</keyword>
<dbReference type="Gene3D" id="3.40.50.410">
    <property type="entry name" value="von Willebrand factor, type A domain"/>
    <property type="match status" value="1"/>
</dbReference>
<dbReference type="InterPro" id="IPR012170">
    <property type="entry name" value="TFIIH_SSL1/p44"/>
</dbReference>
<keyword evidence="4" id="KW-0227">DNA damage</keyword>
<feature type="domain" description="C2H2-type" evidence="13">
    <location>
        <begin position="363"/>
        <end position="383"/>
    </location>
</feature>
<dbReference type="PANTHER" id="PTHR12695">
    <property type="entry name" value="GENERAL TRANSCRIPTION FACTOR IIH SUBUNIT 2"/>
    <property type="match status" value="1"/>
</dbReference>
<dbReference type="Gene3D" id="3.30.40.10">
    <property type="entry name" value="Zinc/RING finger domain, C3HC4 (zinc finger)"/>
    <property type="match status" value="1"/>
</dbReference>
<comment type="caution">
    <text evidence="14">The sequence shown here is derived from an EMBL/GenBank/DDBJ whole genome shotgun (WGS) entry which is preliminary data.</text>
</comment>
<dbReference type="NCBIfam" id="TIGR00622">
    <property type="entry name" value="ssl1"/>
    <property type="match status" value="1"/>
</dbReference>
<comment type="similarity">
    <text evidence="2 11">Belongs to the GTF2H2 family.</text>
</comment>
<protein>
    <recommendedName>
        <fullName evidence="11">General transcription factor IIH subunit</fullName>
    </recommendedName>
</protein>
<dbReference type="InterPro" id="IPR013087">
    <property type="entry name" value="Znf_C2H2_type"/>
</dbReference>
<evidence type="ECO:0000256" key="11">
    <source>
        <dbReference type="PIRNR" id="PIRNR015919"/>
    </source>
</evidence>
<evidence type="ECO:0000256" key="10">
    <source>
        <dbReference type="ARBA" id="ARBA00023242"/>
    </source>
</evidence>
<feature type="zinc finger region" description="C4-type" evidence="12">
    <location>
        <begin position="291"/>
        <end position="308"/>
    </location>
</feature>
<dbReference type="CDD" id="cd01453">
    <property type="entry name" value="vWA_transcription_factor_IIH_type"/>
    <property type="match status" value="1"/>
</dbReference>
<keyword evidence="7 11" id="KW-0805">Transcription regulation</keyword>
<reference evidence="14" key="1">
    <citation type="submission" date="2021-02" db="EMBL/GenBank/DDBJ databases">
        <authorList>
            <person name="Nowell W R."/>
        </authorList>
    </citation>
    <scope>NUCLEOTIDE SEQUENCE</scope>
    <source>
        <strain evidence="14">Ploen Becks lab</strain>
    </source>
</reference>
<sequence>MNMNNLLNEENEGYIWEGDYEQTWKAIQEDETGTLQTANEDFSYRARKRQLMEKQSNIRLSMMRHMFVVIDSSSCMNDKDLKPNRLICVLKQVEKFAYSFFDQNPISQLGLIVTRNKSAEKVCDLVGNPKKFTDKIQVVKEKGCQSEPSLQNSLELSLAALKHVKSHSSREILIIMGSLTSCDPGDIFATIKECKKYKIRCSIIALSAEVHICKKICSELEGIFSVILNETHLTDLFQRVAFPLPNSDSGAQTLMRMGFPQHKILKPDEVSMCLCHLETNETRFSNGGYFCPICDSKYCELPVECRVCGLTLVMAPHLARSYHHLFPLEQYVEISNDENSLPTNVIKNCIGCQYPLIKNSFQCKSCKNLYCFDCDIFIHETLHSCPSCTNPMN</sequence>
<dbReference type="InterPro" id="IPR036465">
    <property type="entry name" value="vWFA_dom_sf"/>
</dbReference>
<dbReference type="InterPro" id="IPR004595">
    <property type="entry name" value="TFIIH_C1-like_dom"/>
</dbReference>
<dbReference type="Proteomes" id="UP000663879">
    <property type="component" value="Unassembled WGS sequence"/>
</dbReference>
<comment type="subcellular location">
    <subcellularLocation>
        <location evidence="1 11">Nucleus</location>
    </subcellularLocation>
</comment>
<evidence type="ECO:0000256" key="5">
    <source>
        <dbReference type="ARBA" id="ARBA00022771"/>
    </source>
</evidence>